<proteinExistence type="predicted"/>
<name>A0A0L6VCN2_9BASI</name>
<keyword evidence="2" id="KW-1185">Reference proteome</keyword>
<comment type="caution">
    <text evidence="1">The sequence shown here is derived from an EMBL/GenBank/DDBJ whole genome shotgun (WGS) entry which is preliminary data.</text>
</comment>
<dbReference type="AlphaFoldDB" id="A0A0L6VCN2"/>
<dbReference type="STRING" id="27349.A0A0L6VCN2"/>
<reference evidence="1 2" key="1">
    <citation type="submission" date="2015-08" db="EMBL/GenBank/DDBJ databases">
        <title>Next Generation Sequencing and Analysis of the Genome of Puccinia sorghi L Schw, the Causal Agent of Maize Common Rust.</title>
        <authorList>
            <person name="Rochi L."/>
            <person name="Burguener G."/>
            <person name="Darino M."/>
            <person name="Turjanski A."/>
            <person name="Kreff E."/>
            <person name="Dieguez M.J."/>
            <person name="Sacco F."/>
        </authorList>
    </citation>
    <scope>NUCLEOTIDE SEQUENCE [LARGE SCALE GENOMIC DNA]</scope>
    <source>
        <strain evidence="1 2">RO10H11247</strain>
    </source>
</reference>
<evidence type="ECO:0000313" key="1">
    <source>
        <dbReference type="EMBL" id="KNZ58469.1"/>
    </source>
</evidence>
<gene>
    <name evidence="1" type="ORF">VP01_1923g1</name>
</gene>
<dbReference type="EMBL" id="LAVV01006752">
    <property type="protein sequence ID" value="KNZ58469.1"/>
    <property type="molecule type" value="Genomic_DNA"/>
</dbReference>
<evidence type="ECO:0000313" key="2">
    <source>
        <dbReference type="Proteomes" id="UP000037035"/>
    </source>
</evidence>
<sequence length="263" mass="29830">MASSSQMQRDKMDFVRWRKKKLEPIFCLFVWAKTIFEKIMGLLCITNPTTSQEILFSNLDEPKLICEIIQTIAEHRSPNLELNNPTRNESDAMTNGCDLNALVLSGLPTDKVKINGEVDQKPPAKRTNWGEQQLIQKKLLHHWVQLFKPVCGHAPLGSPPPLFHFQLWTTPSSKASLKLIHLRIMGSIPQNLGIKSRAYDKQILNTPQAPGSQGRGFRGSRKLLTLKFVLFAPAARLLLQFPTNEWYPLIPRLAIIPMCCGIR</sequence>
<dbReference type="OrthoDB" id="185373at2759"/>
<organism evidence="1 2">
    <name type="scientific">Puccinia sorghi</name>
    <dbReference type="NCBI Taxonomy" id="27349"/>
    <lineage>
        <taxon>Eukaryota</taxon>
        <taxon>Fungi</taxon>
        <taxon>Dikarya</taxon>
        <taxon>Basidiomycota</taxon>
        <taxon>Pucciniomycotina</taxon>
        <taxon>Pucciniomycetes</taxon>
        <taxon>Pucciniales</taxon>
        <taxon>Pucciniaceae</taxon>
        <taxon>Puccinia</taxon>
    </lineage>
</organism>
<protein>
    <submittedName>
        <fullName evidence="1">Uncharacterized protein</fullName>
    </submittedName>
</protein>
<dbReference type="VEuPathDB" id="FungiDB:VP01_1923g1"/>
<dbReference type="Proteomes" id="UP000037035">
    <property type="component" value="Unassembled WGS sequence"/>
</dbReference>
<accession>A0A0L6VCN2</accession>